<evidence type="ECO:0000313" key="12">
    <source>
        <dbReference type="Proteomes" id="UP000698028"/>
    </source>
</evidence>
<reference evidence="11 12" key="1">
    <citation type="submission" date="2021-07" db="EMBL/GenBank/DDBJ databases">
        <title>The draft genome sequence of Sphingomicrobium sp. B8.</title>
        <authorList>
            <person name="Mu L."/>
        </authorList>
    </citation>
    <scope>NUCLEOTIDE SEQUENCE [LARGE SCALE GENOMIC DNA]</scope>
    <source>
        <strain evidence="11 12">B8</strain>
    </source>
</reference>
<keyword evidence="12" id="KW-1185">Reference proteome</keyword>
<keyword evidence="4 8" id="KW-0732">Signal</keyword>
<feature type="signal peptide" evidence="8">
    <location>
        <begin position="1"/>
        <end position="21"/>
    </location>
</feature>
<keyword evidence="6" id="KW-0998">Cell outer membrane</keyword>
<dbReference type="PANTHER" id="PTHR12815:SF47">
    <property type="entry name" value="TRANSLOCATION AND ASSEMBLY MODULE SUBUNIT TAMA"/>
    <property type="match status" value="1"/>
</dbReference>
<keyword evidence="5" id="KW-0472">Membrane</keyword>
<organism evidence="11 12">
    <name type="scientific">Sphingomicrobium clamense</name>
    <dbReference type="NCBI Taxonomy" id="2851013"/>
    <lineage>
        <taxon>Bacteria</taxon>
        <taxon>Pseudomonadati</taxon>
        <taxon>Pseudomonadota</taxon>
        <taxon>Alphaproteobacteria</taxon>
        <taxon>Sphingomonadales</taxon>
        <taxon>Sphingomonadaceae</taxon>
        <taxon>Sphingomicrobium</taxon>
    </lineage>
</organism>
<sequence>MRHAWFLCGAALWLDPTAALAQETDPLSDLEELPDLGIAWPEAPGDERPDAIAIDGNPDAAPAPVEPGTPRYTITLTGVPDAVDGDIRSAFDGLSNLEQGDGEAETVSQVDRRAQADALILAELMRAEGYYAATVTPRTRAHEGWILVTLEVEAGPVYRFETVALPGIEATGAEEASALRAIFGIREGGPVRAEEVIAARARIEDAMGRRGYALAEIGEQQIVIDHDTQSASLTLPVDPGLEAQFGAIRVSGAPPFPDKHVTTLARFEPGDTYDSTLVGDLRRALIQTGLIGDIEIVENVEDGVVDLDINLSPAPPRTISGAAGFQTGEGLRAEASWTHRNFFNPEGALTLTGVVGTQEQRAGVLYRRSNWKQRDRILTAQLIAGNIERDAYQSKFVGLGAGVERVTNFLWQKPWVWSLEAEMLALDERDRLPDVDFTFERAFFIAAIGGALRYDGTDSLLDPTSGFRLGGRLSPELSVELDTFTLAGDQIEAGTRETYLRAEVEGSAYWPANENLVIAGRAKVATIWGAVRDNIAPSRRFYAGGGSSVRGYGYQQLGPKDVVGDPIGGRSLTEFSLEARYRFGADRQFGIVPFIDAGRLSSGPWPGTRDWQFGVGVGARYYSSFGPIRLDVGTPINRQEGDSRIAVVVSLGQAF</sequence>
<evidence type="ECO:0000256" key="5">
    <source>
        <dbReference type="ARBA" id="ARBA00023136"/>
    </source>
</evidence>
<evidence type="ECO:0000256" key="3">
    <source>
        <dbReference type="ARBA" id="ARBA00022692"/>
    </source>
</evidence>
<feature type="domain" description="POTRA" evidence="10">
    <location>
        <begin position="176"/>
        <end position="240"/>
    </location>
</feature>
<evidence type="ECO:0000256" key="8">
    <source>
        <dbReference type="SAM" id="SignalP"/>
    </source>
</evidence>
<evidence type="ECO:0000256" key="4">
    <source>
        <dbReference type="ARBA" id="ARBA00022729"/>
    </source>
</evidence>
<evidence type="ECO:0000256" key="2">
    <source>
        <dbReference type="ARBA" id="ARBA00022452"/>
    </source>
</evidence>
<comment type="subcellular location">
    <subcellularLocation>
        <location evidence="1">Membrane</location>
    </subcellularLocation>
</comment>
<dbReference type="RefSeq" id="WP_218633323.1">
    <property type="nucleotide sequence ID" value="NZ_JAHVAH010000001.1"/>
</dbReference>
<feature type="chain" id="PRO_5045954307" evidence="8">
    <location>
        <begin position="22"/>
        <end position="655"/>
    </location>
</feature>
<feature type="domain" description="Bacterial surface antigen (D15)" evidence="9">
    <location>
        <begin position="350"/>
        <end position="655"/>
    </location>
</feature>
<dbReference type="Pfam" id="PF07244">
    <property type="entry name" value="POTRA"/>
    <property type="match status" value="1"/>
</dbReference>
<protein>
    <submittedName>
        <fullName evidence="11">BamA/TamA family outer membrane protein</fullName>
    </submittedName>
</protein>
<dbReference type="EMBL" id="JAHVAH010000001">
    <property type="protein sequence ID" value="MBW0145419.1"/>
    <property type="molecule type" value="Genomic_DNA"/>
</dbReference>
<dbReference type="Pfam" id="PF01103">
    <property type="entry name" value="Omp85"/>
    <property type="match status" value="1"/>
</dbReference>
<comment type="caution">
    <text evidence="11">The sequence shown here is derived from an EMBL/GenBank/DDBJ whole genome shotgun (WGS) entry which is preliminary data.</text>
</comment>
<evidence type="ECO:0000256" key="7">
    <source>
        <dbReference type="SAM" id="MobiDB-lite"/>
    </source>
</evidence>
<keyword evidence="2" id="KW-1134">Transmembrane beta strand</keyword>
<evidence type="ECO:0000256" key="1">
    <source>
        <dbReference type="ARBA" id="ARBA00004370"/>
    </source>
</evidence>
<dbReference type="InterPro" id="IPR010827">
    <property type="entry name" value="BamA/TamA_POTRA"/>
</dbReference>
<proteinExistence type="predicted"/>
<feature type="region of interest" description="Disordered" evidence="7">
    <location>
        <begin position="37"/>
        <end position="67"/>
    </location>
</feature>
<dbReference type="Proteomes" id="UP000698028">
    <property type="component" value="Unassembled WGS sequence"/>
</dbReference>
<dbReference type="InterPro" id="IPR039910">
    <property type="entry name" value="D15-like"/>
</dbReference>
<evidence type="ECO:0000256" key="6">
    <source>
        <dbReference type="ARBA" id="ARBA00023237"/>
    </source>
</evidence>
<accession>A0ABS6V7D8</accession>
<evidence type="ECO:0000259" key="9">
    <source>
        <dbReference type="Pfam" id="PF01103"/>
    </source>
</evidence>
<dbReference type="InterPro" id="IPR000184">
    <property type="entry name" value="Bac_surfAg_D15"/>
</dbReference>
<name>A0ABS6V7D8_9SPHN</name>
<dbReference type="PANTHER" id="PTHR12815">
    <property type="entry name" value="SORTING AND ASSEMBLY MACHINERY SAMM50 PROTEIN FAMILY MEMBER"/>
    <property type="match status" value="1"/>
</dbReference>
<evidence type="ECO:0000259" key="10">
    <source>
        <dbReference type="Pfam" id="PF07244"/>
    </source>
</evidence>
<keyword evidence="3" id="KW-0812">Transmembrane</keyword>
<evidence type="ECO:0000313" key="11">
    <source>
        <dbReference type="EMBL" id="MBW0145419.1"/>
    </source>
</evidence>
<gene>
    <name evidence="11" type="ORF">KTQ36_08945</name>
</gene>